<dbReference type="eggNOG" id="ENOG502ZVE9">
    <property type="taxonomic scope" value="Bacteria"/>
</dbReference>
<organism evidence="1 2">
    <name type="scientific">Desulfonatronospira thiodismutans ASO3-1</name>
    <dbReference type="NCBI Taxonomy" id="555779"/>
    <lineage>
        <taxon>Bacteria</taxon>
        <taxon>Pseudomonadati</taxon>
        <taxon>Thermodesulfobacteriota</taxon>
        <taxon>Desulfovibrionia</taxon>
        <taxon>Desulfovibrionales</taxon>
        <taxon>Desulfonatronovibrionaceae</taxon>
        <taxon>Desulfonatronospira</taxon>
    </lineage>
</organism>
<dbReference type="OrthoDB" id="5471528at2"/>
<dbReference type="AlphaFoldDB" id="D6SK13"/>
<comment type="caution">
    <text evidence="1">The sequence shown here is derived from an EMBL/GenBank/DDBJ whole genome shotgun (WGS) entry which is preliminary data.</text>
</comment>
<dbReference type="Proteomes" id="UP000005496">
    <property type="component" value="Unassembled WGS sequence"/>
</dbReference>
<sequence length="105" mass="12055">MKFAVRIYGEVEGFTPEKLEELQKTDLYPFEVRDGRVEVEHEGEPMDIEPAVEAIATALGEKGSGYVDYIDNDEWVVWRYQLSPGHWQCTEVNPDHALEGYGHLK</sequence>
<dbReference type="RefSeq" id="WP_008869338.1">
    <property type="nucleotide sequence ID" value="NZ_ACJN02000001.1"/>
</dbReference>
<keyword evidence="2" id="KW-1185">Reference proteome</keyword>
<protein>
    <submittedName>
        <fullName evidence="1">Uncharacterized protein</fullName>
    </submittedName>
</protein>
<gene>
    <name evidence="1" type="ORF">Dthio_PD3673</name>
</gene>
<reference evidence="1" key="1">
    <citation type="submission" date="2010-05" db="EMBL/GenBank/DDBJ databases">
        <title>The draft genome of Desulfonatronospira thiodismutans ASO3-1.</title>
        <authorList>
            <consortium name="US DOE Joint Genome Institute (JGI-PGF)"/>
            <person name="Lucas S."/>
            <person name="Copeland A."/>
            <person name="Lapidus A."/>
            <person name="Cheng J.-F."/>
            <person name="Bruce D."/>
            <person name="Goodwin L."/>
            <person name="Pitluck S."/>
            <person name="Chertkov O."/>
            <person name="Brettin T."/>
            <person name="Detter J.C."/>
            <person name="Han C."/>
            <person name="Land M.L."/>
            <person name="Hauser L."/>
            <person name="Kyrpides N."/>
            <person name="Mikhailova N."/>
            <person name="Muyzer G."/>
            <person name="Woyke T."/>
        </authorList>
    </citation>
    <scope>NUCLEOTIDE SEQUENCE [LARGE SCALE GENOMIC DNA]</scope>
    <source>
        <strain evidence="1">ASO3-1</strain>
    </source>
</reference>
<proteinExistence type="predicted"/>
<evidence type="ECO:0000313" key="1">
    <source>
        <dbReference type="EMBL" id="EFI36216.1"/>
    </source>
</evidence>
<evidence type="ECO:0000313" key="2">
    <source>
        <dbReference type="Proteomes" id="UP000005496"/>
    </source>
</evidence>
<dbReference type="EMBL" id="ACJN02000001">
    <property type="protein sequence ID" value="EFI36216.1"/>
    <property type="molecule type" value="Genomic_DNA"/>
</dbReference>
<accession>D6SK13</accession>
<name>D6SK13_9BACT</name>